<dbReference type="PANTHER" id="PTHR46890:SF48">
    <property type="entry name" value="RNA-DIRECTED DNA POLYMERASE"/>
    <property type="match status" value="1"/>
</dbReference>
<dbReference type="InterPro" id="IPR000477">
    <property type="entry name" value="RT_dom"/>
</dbReference>
<evidence type="ECO:0000313" key="4">
    <source>
        <dbReference type="EMBL" id="RVW84053.1"/>
    </source>
</evidence>
<dbReference type="Pfam" id="PF00078">
    <property type="entry name" value="RVT_1"/>
    <property type="match status" value="1"/>
</dbReference>
<feature type="compositionally biased region" description="Basic and acidic residues" evidence="1">
    <location>
        <begin position="20"/>
        <end position="31"/>
    </location>
</feature>
<accession>A0A438HHW0</accession>
<dbReference type="InterPro" id="IPR005135">
    <property type="entry name" value="Endo/exonuclease/phosphatase"/>
</dbReference>
<evidence type="ECO:0000256" key="1">
    <source>
        <dbReference type="SAM" id="MobiDB-lite"/>
    </source>
</evidence>
<feature type="region of interest" description="Disordered" evidence="1">
    <location>
        <begin position="1"/>
        <end position="40"/>
    </location>
</feature>
<dbReference type="CDD" id="cd01650">
    <property type="entry name" value="RT_nLTR_like"/>
    <property type="match status" value="1"/>
</dbReference>
<dbReference type="InterPro" id="IPR036691">
    <property type="entry name" value="Endo/exonu/phosph_ase_sf"/>
</dbReference>
<dbReference type="SUPFAM" id="SSF56672">
    <property type="entry name" value="DNA/RNA polymerases"/>
    <property type="match status" value="1"/>
</dbReference>
<evidence type="ECO:0000313" key="5">
    <source>
        <dbReference type="Proteomes" id="UP000288805"/>
    </source>
</evidence>
<name>A0A438HHW0_VITVI</name>
<sequence>MENSNVGSDGEQKGVITIHGPHEDGNGKKVEPTSAPQTTKFTAGQIVNKLPESVFFEEVDVTGVEPKRKRVGLTQEAHSTNDTMEGPPRAMSCLSWNCRGLGGPETVWLLTDLVHEKKPEVIFLSETFCTSARISKIANKLNYEGSYGVDCQGHSAGLGLIWRCKDKVTILGSHDRYIDATVTLENQRMFRLTGFYGDFNELMHQSEKTWKSSPPWGTTRWVEERLDRALVSADWKHLFNQSRLIHLSVSTSDHLPVFLELRKFVPCQSLRRFKYENSWSLEPQCVEVVRQSWGSNGDSDVMSKLVRCSKDLEDWGKRLRLKWKSRIKELKNQIEVLKWAGASGDVALLNHAEYELNLVLRQEEEYWKQRAKLFWLKIVVDYFEQLFRSGGCDISDVQSLISPVISIEQNESLTRPFSIEEVKDALFAMYPDKSPGNDGFSPGFYQRHWEIVGEDVANACIGWLNDGMFLDSLNRTNIVLIPKKSEVISMTDLRPISLCNVIFKIASKLLANRLKKVLDGVVSKAQSAFVSRRFITDSILIAHEVLHFLKRKREGRIGYAALKIDISKAYDKLKWNYLFDVLEAMGFSSKWLEWMRMCVCTVSYKVVFGGELLVAILIDVKRGICSILQVEEQADPGIYLGMLAVVGKNKRQLFEFVRRKVWNRIQNWNGRRLSRAGKEICLKTVAQSIPTYVMQLLLLPKDLCRDIESMMNNFFWDSNPQRRSIRWMFRGKMCKHKKMGVWVFAS</sequence>
<dbReference type="Pfam" id="PF03372">
    <property type="entry name" value="Exo_endo_phos"/>
    <property type="match status" value="1"/>
</dbReference>
<dbReference type="InterPro" id="IPR043502">
    <property type="entry name" value="DNA/RNA_pol_sf"/>
</dbReference>
<dbReference type="GO" id="GO:0003824">
    <property type="term" value="F:catalytic activity"/>
    <property type="evidence" value="ECO:0007669"/>
    <property type="project" value="InterPro"/>
</dbReference>
<reference evidence="4 5" key="1">
    <citation type="journal article" date="2018" name="PLoS Genet.">
        <title>Population sequencing reveals clonal diversity and ancestral inbreeding in the grapevine cultivar Chardonnay.</title>
        <authorList>
            <person name="Roach M.J."/>
            <person name="Johnson D.L."/>
            <person name="Bohlmann J."/>
            <person name="van Vuuren H.J."/>
            <person name="Jones S.J."/>
            <person name="Pretorius I.S."/>
            <person name="Schmidt S.A."/>
            <person name="Borneman A.R."/>
        </authorList>
    </citation>
    <scope>NUCLEOTIDE SEQUENCE [LARGE SCALE GENOMIC DNA]</scope>
    <source>
        <strain evidence="5">cv. Chardonnay</strain>
        <tissue evidence="4">Leaf</tissue>
    </source>
</reference>
<protein>
    <submittedName>
        <fullName evidence="4">Transposon TX1 uncharacterized 149 kDa protein</fullName>
    </submittedName>
</protein>
<proteinExistence type="predicted"/>
<dbReference type="Proteomes" id="UP000288805">
    <property type="component" value="Unassembled WGS sequence"/>
</dbReference>
<feature type="domain" description="Endonuclease/exonuclease/phosphatase" evidence="3">
    <location>
        <begin position="94"/>
        <end position="254"/>
    </location>
</feature>
<dbReference type="AlphaFoldDB" id="A0A438HHW0"/>
<dbReference type="EMBL" id="QGNW01000220">
    <property type="protein sequence ID" value="RVW84053.1"/>
    <property type="molecule type" value="Genomic_DNA"/>
</dbReference>
<dbReference type="SUPFAM" id="SSF56219">
    <property type="entry name" value="DNase I-like"/>
    <property type="match status" value="1"/>
</dbReference>
<dbReference type="PANTHER" id="PTHR46890">
    <property type="entry name" value="NON-LTR RETROLELEMENT REVERSE TRANSCRIPTASE-LIKE PROTEIN-RELATED"/>
    <property type="match status" value="1"/>
</dbReference>
<evidence type="ECO:0000259" key="3">
    <source>
        <dbReference type="Pfam" id="PF03372"/>
    </source>
</evidence>
<dbReference type="InterPro" id="IPR052343">
    <property type="entry name" value="Retrotransposon-Effector_Assoc"/>
</dbReference>
<evidence type="ECO:0000259" key="2">
    <source>
        <dbReference type="Pfam" id="PF00078"/>
    </source>
</evidence>
<dbReference type="Gene3D" id="3.60.10.10">
    <property type="entry name" value="Endonuclease/exonuclease/phosphatase"/>
    <property type="match status" value="1"/>
</dbReference>
<comment type="caution">
    <text evidence="4">The sequence shown here is derived from an EMBL/GenBank/DDBJ whole genome shotgun (WGS) entry which is preliminary data.</text>
</comment>
<feature type="domain" description="Reverse transcriptase" evidence="2">
    <location>
        <begin position="481"/>
        <end position="599"/>
    </location>
</feature>
<gene>
    <name evidence="4" type="primary">YTX2_604</name>
    <name evidence="4" type="ORF">CK203_040564</name>
</gene>
<organism evidence="4 5">
    <name type="scientific">Vitis vinifera</name>
    <name type="common">Grape</name>
    <dbReference type="NCBI Taxonomy" id="29760"/>
    <lineage>
        <taxon>Eukaryota</taxon>
        <taxon>Viridiplantae</taxon>
        <taxon>Streptophyta</taxon>
        <taxon>Embryophyta</taxon>
        <taxon>Tracheophyta</taxon>
        <taxon>Spermatophyta</taxon>
        <taxon>Magnoliopsida</taxon>
        <taxon>eudicotyledons</taxon>
        <taxon>Gunneridae</taxon>
        <taxon>Pentapetalae</taxon>
        <taxon>rosids</taxon>
        <taxon>Vitales</taxon>
        <taxon>Vitaceae</taxon>
        <taxon>Viteae</taxon>
        <taxon>Vitis</taxon>
    </lineage>
</organism>